<organism evidence="2 3">
    <name type="scientific">Cyclotella atomus</name>
    <dbReference type="NCBI Taxonomy" id="382360"/>
    <lineage>
        <taxon>Eukaryota</taxon>
        <taxon>Sar</taxon>
        <taxon>Stramenopiles</taxon>
        <taxon>Ochrophyta</taxon>
        <taxon>Bacillariophyta</taxon>
        <taxon>Coscinodiscophyceae</taxon>
        <taxon>Thalassiosirophycidae</taxon>
        <taxon>Stephanodiscales</taxon>
        <taxon>Stephanodiscaceae</taxon>
        <taxon>Cyclotella</taxon>
    </lineage>
</organism>
<accession>A0ABD3QBV0</accession>
<dbReference type="InterPro" id="IPR029052">
    <property type="entry name" value="Metallo-depent_PP-like"/>
</dbReference>
<keyword evidence="3" id="KW-1185">Reference proteome</keyword>
<feature type="region of interest" description="Disordered" evidence="1">
    <location>
        <begin position="57"/>
        <end position="83"/>
    </location>
</feature>
<name>A0ABD3QBV0_9STRA</name>
<gene>
    <name evidence="2" type="ORF">ACHAWO_012592</name>
</gene>
<dbReference type="Proteomes" id="UP001530400">
    <property type="component" value="Unassembled WGS sequence"/>
</dbReference>
<evidence type="ECO:0000256" key="1">
    <source>
        <dbReference type="SAM" id="MobiDB-lite"/>
    </source>
</evidence>
<dbReference type="PANTHER" id="PTHR43143:SF1">
    <property type="entry name" value="SERINE_THREONINE-PROTEIN PHOSPHATASE CPPED1"/>
    <property type="match status" value="1"/>
</dbReference>
<feature type="region of interest" description="Disordered" evidence="1">
    <location>
        <begin position="536"/>
        <end position="555"/>
    </location>
</feature>
<dbReference type="PANTHER" id="PTHR43143">
    <property type="entry name" value="METALLOPHOSPHOESTERASE, CALCINEURIN SUPERFAMILY"/>
    <property type="match status" value="1"/>
</dbReference>
<evidence type="ECO:0008006" key="4">
    <source>
        <dbReference type="Google" id="ProtNLM"/>
    </source>
</evidence>
<sequence>MHCEIEYSEVDCAITPERLEQARNSAYVKGQPGHRDRKSCFLTADERKVLQGVRFENADDDWEKEDGGEVAAAPPQDQDPKQRRGVCTIKAQFMTAKLRARIDQENDGVLGIQQAGGIRRYNSILSSNPKYLMYNLAKVSQRELVLDVESEDEDQVQEKREMDVEDITYVRKPNLACIIEESEAMTNHPKYTLQQVVLSRRFQLYAHRFGNAQYQRTLLYPTLRQPKELYSCPWLMQSSIVCGECKNEEHAVITEKQRTRDGHRFIIAADTQIGILMDGFAMDFPNWSQEIEISRKCVKQINSMKGRDRPLIKFLGAIASWKKEMQGWERNLVFEQQVTDFQRVWAGLHPDIVLVCLCGNNDVGNRPTWASIRHWTSSFGDDFLSFWVNGTFNLCLNNCLFSNPTGAPDLFKIDWRMLVRIMPHTSLSTGTFLGFLSTKKRKIAMTLFKKYNVTACFSGHFHQTSWGMPMIVIGPLSMSLMSEISHELSNGETNGIGMRIVDVGEEAGQFTHKWTLLNDADELYEHAMERCLRQAAVEDDGEDESQESSSSSLFGDVHLSTEEAMKWHSFCEECE</sequence>
<evidence type="ECO:0000313" key="3">
    <source>
        <dbReference type="Proteomes" id="UP001530400"/>
    </source>
</evidence>
<dbReference type="EMBL" id="JALLPJ020000250">
    <property type="protein sequence ID" value="KAL3797578.1"/>
    <property type="molecule type" value="Genomic_DNA"/>
</dbReference>
<feature type="compositionally biased region" description="Acidic residues" evidence="1">
    <location>
        <begin position="537"/>
        <end position="546"/>
    </location>
</feature>
<feature type="compositionally biased region" description="Acidic residues" evidence="1">
    <location>
        <begin position="58"/>
        <end position="68"/>
    </location>
</feature>
<proteinExistence type="predicted"/>
<dbReference type="InterPro" id="IPR051918">
    <property type="entry name" value="STPP_CPPED1"/>
</dbReference>
<protein>
    <recommendedName>
        <fullName evidence="4">Calcineurin-like phosphoesterase domain-containing protein</fullName>
    </recommendedName>
</protein>
<reference evidence="2 3" key="1">
    <citation type="submission" date="2024-10" db="EMBL/GenBank/DDBJ databases">
        <title>Updated reference genomes for cyclostephanoid diatoms.</title>
        <authorList>
            <person name="Roberts W.R."/>
            <person name="Alverson A.J."/>
        </authorList>
    </citation>
    <scope>NUCLEOTIDE SEQUENCE [LARGE SCALE GENOMIC DNA]</scope>
    <source>
        <strain evidence="2 3">AJA010-31</strain>
    </source>
</reference>
<comment type="caution">
    <text evidence="2">The sequence shown here is derived from an EMBL/GenBank/DDBJ whole genome shotgun (WGS) entry which is preliminary data.</text>
</comment>
<dbReference type="SUPFAM" id="SSF56300">
    <property type="entry name" value="Metallo-dependent phosphatases"/>
    <property type="match status" value="1"/>
</dbReference>
<dbReference type="AlphaFoldDB" id="A0ABD3QBV0"/>
<evidence type="ECO:0000313" key="2">
    <source>
        <dbReference type="EMBL" id="KAL3797578.1"/>
    </source>
</evidence>